<keyword evidence="2 4" id="KW-0479">Metal-binding</keyword>
<evidence type="ECO:0000256" key="2">
    <source>
        <dbReference type="ARBA" id="ARBA00022723"/>
    </source>
</evidence>
<dbReference type="EMBL" id="JBBBZM010000223">
    <property type="protein sequence ID" value="KAL0631672.1"/>
    <property type="molecule type" value="Genomic_DNA"/>
</dbReference>
<dbReference type="InterPro" id="IPR000898">
    <property type="entry name" value="Indolamine_dOase"/>
</dbReference>
<organism evidence="5 6">
    <name type="scientific">Discina gigas</name>
    <dbReference type="NCBI Taxonomy" id="1032678"/>
    <lineage>
        <taxon>Eukaryota</taxon>
        <taxon>Fungi</taxon>
        <taxon>Dikarya</taxon>
        <taxon>Ascomycota</taxon>
        <taxon>Pezizomycotina</taxon>
        <taxon>Pezizomycetes</taxon>
        <taxon>Pezizales</taxon>
        <taxon>Discinaceae</taxon>
        <taxon>Discina</taxon>
    </lineage>
</organism>
<reference evidence="5 6" key="1">
    <citation type="submission" date="2024-02" db="EMBL/GenBank/DDBJ databases">
        <title>Discinaceae phylogenomics.</title>
        <authorList>
            <person name="Dirks A.C."/>
            <person name="James T.Y."/>
        </authorList>
    </citation>
    <scope>NUCLEOTIDE SEQUENCE [LARGE SCALE GENOMIC DNA]</scope>
    <source>
        <strain evidence="5 6">ACD0624</strain>
    </source>
</reference>
<dbReference type="PANTHER" id="PTHR28657">
    <property type="entry name" value="INDOLEAMINE 2,3-DIOXYGENASE"/>
    <property type="match status" value="1"/>
</dbReference>
<dbReference type="PANTHER" id="PTHR28657:SF3">
    <property type="entry name" value="INDOLEAMINE 2,3-DIOXYGENASE"/>
    <property type="match status" value="1"/>
</dbReference>
<keyword evidence="4" id="KW-0223">Dioxygenase</keyword>
<comment type="function">
    <text evidence="4">Produces N-formyl-kynurenine through the oxidation of tryptophan.</text>
</comment>
<comment type="catalytic activity">
    <reaction evidence="4">
        <text>L-tryptophan + O2 = N-formyl-L-kynurenine</text>
        <dbReference type="Rhea" id="RHEA:24536"/>
        <dbReference type="ChEBI" id="CHEBI:15379"/>
        <dbReference type="ChEBI" id="CHEBI:57912"/>
        <dbReference type="ChEBI" id="CHEBI:58629"/>
    </reaction>
</comment>
<dbReference type="Gene3D" id="1.20.58.480">
    <property type="match status" value="1"/>
</dbReference>
<keyword evidence="3 4" id="KW-0408">Iron</keyword>
<name>A0ABR3G6T8_9PEZI</name>
<evidence type="ECO:0000256" key="4">
    <source>
        <dbReference type="RuleBase" id="RU369119"/>
    </source>
</evidence>
<proteinExistence type="inferred from homology"/>
<dbReference type="Pfam" id="PF01231">
    <property type="entry name" value="IDO"/>
    <property type="match status" value="1"/>
</dbReference>
<dbReference type="SUPFAM" id="SSF140959">
    <property type="entry name" value="Indolic compounds 2,3-dioxygenase-like"/>
    <property type="match status" value="1"/>
</dbReference>
<protein>
    <recommendedName>
        <fullName evidence="4">Indoleamine 2,3-dioxygenase</fullName>
        <ecNumber evidence="4">1.13.11.52</ecNumber>
    </recommendedName>
</protein>
<keyword evidence="4" id="KW-0349">Heme</keyword>
<comment type="similarity">
    <text evidence="1 4">Belongs to the indoleamine 2,3-dioxygenase family.</text>
</comment>
<evidence type="ECO:0000313" key="5">
    <source>
        <dbReference type="EMBL" id="KAL0631672.1"/>
    </source>
</evidence>
<accession>A0ABR3G6T8</accession>
<evidence type="ECO:0000256" key="1">
    <source>
        <dbReference type="ARBA" id="ARBA00007119"/>
    </source>
</evidence>
<dbReference type="InterPro" id="IPR037217">
    <property type="entry name" value="Trp/Indoleamine_2_3_dOase-like"/>
</dbReference>
<dbReference type="Proteomes" id="UP001447188">
    <property type="component" value="Unassembled WGS sequence"/>
</dbReference>
<gene>
    <name evidence="5" type="ORF">Q9L58_009464</name>
</gene>
<comment type="caution">
    <text evidence="5">The sequence shown here is derived from an EMBL/GenBank/DDBJ whole genome shotgun (WGS) entry which is preliminary data.</text>
</comment>
<dbReference type="EC" id="1.13.11.52" evidence="4"/>
<evidence type="ECO:0000313" key="6">
    <source>
        <dbReference type="Proteomes" id="UP001447188"/>
    </source>
</evidence>
<keyword evidence="6" id="KW-1185">Reference proteome</keyword>
<evidence type="ECO:0000256" key="3">
    <source>
        <dbReference type="ARBA" id="ARBA00023004"/>
    </source>
</evidence>
<keyword evidence="4" id="KW-0560">Oxidoreductase</keyword>
<sequence>MVSTTRGFLPRQEPLIELPSEFAALESLLQRLPIKTASGSPGLLAKGLLGEVVDKEFPNLISAVKKYEKNQVVLNALYRDYSFLASSYLLEPCHHEFLATGKYGLARSVLPACISVPIVEVAKFDWGVLGFQPFMEYAGSYALFNYRLLKPEGGLHYDNLAIIRAFEHGLDRESSEAGFILVHVDMVQHSGGLIDGAVKAIKACEGNVDHEAFRDGLRQVLNTLRIINAKMEQMWSKSKPNDYTSFRTFIFGITSQSMFPNGVVYEGVSETPLSFRGESGANDSMIPLCDNLLQISMPETPLTKILEDFRQYRPGNHREFLEWVKASASTVGVKDFALTNPQSAALYLLCLDQVRDFRWRHWCFTREYILKKTSHPTATGGSPIVRWLPNQLQTVLKLETEVIKKLREMNHITKEVEPVCELVAKQIVKLESEVKKFCEERNA</sequence>